<evidence type="ECO:0000313" key="2">
    <source>
        <dbReference type="EMBL" id="KAJ5486499.1"/>
    </source>
</evidence>
<protein>
    <submittedName>
        <fullName evidence="2">Uncharacterized protein</fullName>
    </submittedName>
</protein>
<gene>
    <name evidence="2" type="ORF">N7530_000799</name>
</gene>
<proteinExistence type="predicted"/>
<name>A0A9W9X990_9EURO</name>
<evidence type="ECO:0000256" key="1">
    <source>
        <dbReference type="SAM" id="MobiDB-lite"/>
    </source>
</evidence>
<dbReference type="Proteomes" id="UP001147760">
    <property type="component" value="Unassembled WGS sequence"/>
</dbReference>
<dbReference type="EMBL" id="JAPWDO010000001">
    <property type="protein sequence ID" value="KAJ5486499.1"/>
    <property type="molecule type" value="Genomic_DNA"/>
</dbReference>
<evidence type="ECO:0000313" key="3">
    <source>
        <dbReference type="Proteomes" id="UP001147760"/>
    </source>
</evidence>
<dbReference type="AlphaFoldDB" id="A0A9W9X990"/>
<organism evidence="2 3">
    <name type="scientific">Penicillium desertorum</name>
    <dbReference type="NCBI Taxonomy" id="1303715"/>
    <lineage>
        <taxon>Eukaryota</taxon>
        <taxon>Fungi</taxon>
        <taxon>Dikarya</taxon>
        <taxon>Ascomycota</taxon>
        <taxon>Pezizomycotina</taxon>
        <taxon>Eurotiomycetes</taxon>
        <taxon>Eurotiomycetidae</taxon>
        <taxon>Eurotiales</taxon>
        <taxon>Aspergillaceae</taxon>
        <taxon>Penicillium</taxon>
    </lineage>
</organism>
<comment type="caution">
    <text evidence="2">The sequence shown here is derived from an EMBL/GenBank/DDBJ whole genome shotgun (WGS) entry which is preliminary data.</text>
</comment>
<feature type="region of interest" description="Disordered" evidence="1">
    <location>
        <begin position="1"/>
        <end position="45"/>
    </location>
</feature>
<feature type="compositionally biased region" description="Polar residues" evidence="1">
    <location>
        <begin position="17"/>
        <end position="28"/>
    </location>
</feature>
<reference evidence="2" key="1">
    <citation type="submission" date="2022-12" db="EMBL/GenBank/DDBJ databases">
        <authorList>
            <person name="Petersen C."/>
        </authorList>
    </citation>
    <scope>NUCLEOTIDE SEQUENCE</scope>
    <source>
        <strain evidence="2">IBT 17660</strain>
    </source>
</reference>
<reference evidence="2" key="2">
    <citation type="journal article" date="2023" name="IMA Fungus">
        <title>Comparative genomic study of the Penicillium genus elucidates a diverse pangenome and 15 lateral gene transfer events.</title>
        <authorList>
            <person name="Petersen C."/>
            <person name="Sorensen T."/>
            <person name="Nielsen M.R."/>
            <person name="Sondergaard T.E."/>
            <person name="Sorensen J.L."/>
            <person name="Fitzpatrick D.A."/>
            <person name="Frisvad J.C."/>
            <person name="Nielsen K.L."/>
        </authorList>
    </citation>
    <scope>NUCLEOTIDE SEQUENCE</scope>
    <source>
        <strain evidence="2">IBT 17660</strain>
    </source>
</reference>
<accession>A0A9W9X990</accession>
<keyword evidence="3" id="KW-1185">Reference proteome</keyword>
<sequence>MNYIRRSSRESKKNLALPSQNPSESTPDTAILSGVMRSGQPRGDPSRNLILTYYSQSYGISVLHRYSPYAPYQPTKQYTDPLIVEHDTDYLHRHAILHDRHLEDGRQ</sequence>